<comment type="caution">
    <text evidence="1">The sequence shown here is derived from an EMBL/GenBank/DDBJ whole genome shotgun (WGS) entry which is preliminary data.</text>
</comment>
<protein>
    <recommendedName>
        <fullName evidence="3">Reverse transcriptase RNase H-like domain-containing protein</fullName>
    </recommendedName>
</protein>
<accession>A0A9Q3E5J4</accession>
<gene>
    <name evidence="1" type="ORF">O181_054964</name>
</gene>
<organism evidence="1 2">
    <name type="scientific">Austropuccinia psidii MF-1</name>
    <dbReference type="NCBI Taxonomy" id="1389203"/>
    <lineage>
        <taxon>Eukaryota</taxon>
        <taxon>Fungi</taxon>
        <taxon>Dikarya</taxon>
        <taxon>Basidiomycota</taxon>
        <taxon>Pucciniomycotina</taxon>
        <taxon>Pucciniomycetes</taxon>
        <taxon>Pucciniales</taxon>
        <taxon>Sphaerophragmiaceae</taxon>
        <taxon>Austropuccinia</taxon>
    </lineage>
</organism>
<sequence>MAECDLQLASRNQSLGEALHQVQINDDKPTEGPVCYISSQIKPTEARYGESQMKCLCLNADGLSRWALANTPDNRAYVPLEAEPQIPLEGINITDIESELFEEGGESYKKEKNFHTLKSFLDKDCKYTALVNSLDEVEKNSYSERIFPWFDSINYHRTRHSYLMTLCSRFLIKTILHECHNSLYSGHL</sequence>
<reference evidence="1" key="1">
    <citation type="submission" date="2021-03" db="EMBL/GenBank/DDBJ databases">
        <title>Draft genome sequence of rust myrtle Austropuccinia psidii MF-1, a brazilian biotype.</title>
        <authorList>
            <person name="Quecine M.C."/>
            <person name="Pachon D.M.R."/>
            <person name="Bonatelli M.L."/>
            <person name="Correr F.H."/>
            <person name="Franceschini L.M."/>
            <person name="Leite T.F."/>
            <person name="Margarido G.R.A."/>
            <person name="Almeida C.A."/>
            <person name="Ferrarezi J.A."/>
            <person name="Labate C.A."/>
        </authorList>
    </citation>
    <scope>NUCLEOTIDE SEQUENCE</scope>
    <source>
        <strain evidence="1">MF-1</strain>
    </source>
</reference>
<dbReference type="AlphaFoldDB" id="A0A9Q3E5J4"/>
<name>A0A9Q3E5J4_9BASI</name>
<evidence type="ECO:0000313" key="2">
    <source>
        <dbReference type="Proteomes" id="UP000765509"/>
    </source>
</evidence>
<dbReference type="OrthoDB" id="5593162at2759"/>
<dbReference type="Proteomes" id="UP000765509">
    <property type="component" value="Unassembled WGS sequence"/>
</dbReference>
<proteinExistence type="predicted"/>
<dbReference type="EMBL" id="AVOT02024534">
    <property type="protein sequence ID" value="MBW0515249.1"/>
    <property type="molecule type" value="Genomic_DNA"/>
</dbReference>
<keyword evidence="2" id="KW-1185">Reference proteome</keyword>
<evidence type="ECO:0008006" key="3">
    <source>
        <dbReference type="Google" id="ProtNLM"/>
    </source>
</evidence>
<evidence type="ECO:0000313" key="1">
    <source>
        <dbReference type="EMBL" id="MBW0515249.1"/>
    </source>
</evidence>